<accession>A0A814ITN4</accession>
<sequence length="533" mass="61860">MLHEVFNVFSNLNSRFAAIMDNLSLIPVYLGLNGMSIAATEFYYRHLSQSNISSRLISLCASDTLAISNGFWLAKHVSTFINLRHLSLIDIQRCCFELILNSLSPINSLIVFCVSFSNVDRASDTFIGVPEGVYYERIFHVFPSLRECQLLFSRYIHSTLDREFVLPPNRTFMPVQIGLLNLRSLTIYCSPSFLSHLFEHVPQLEKLNYKRTDLWLPINHPLRHSDYNTGVWSPRSSQLTVDAFQSMFIYSFDVKWSVKTVASILETSKILSDTFQQMKGPVPLELELSLEEDQYSIRALTVPRMDKSLCVYSYLRENVVHGRTPWPYNGFVFNNQLIRCDVIIMSEMYDRMNDEFLSFSPPIVPWHQVTTLSIAEPFNRNHLHLLFSQVTNLRTLELHYRLEFDTEIRLKEETLIDLLSDNSLCDMLMSNGLRQLNLFMDWKQSNLLDIAYSIVERLPHLQVIQLNGWFCEIIEVAHILINGLAKLSFLILDGFQEGRSYDERLRDLQNSNTRSFRTEIPNTETGCTLLVWL</sequence>
<gene>
    <name evidence="1" type="ORF">QVE165_LOCUS16369</name>
</gene>
<comment type="caution">
    <text evidence="1">The sequence shown here is derived from an EMBL/GenBank/DDBJ whole genome shotgun (WGS) entry which is preliminary data.</text>
</comment>
<evidence type="ECO:0000313" key="2">
    <source>
        <dbReference type="Proteomes" id="UP000663832"/>
    </source>
</evidence>
<organism evidence="1 2">
    <name type="scientific">Adineta steineri</name>
    <dbReference type="NCBI Taxonomy" id="433720"/>
    <lineage>
        <taxon>Eukaryota</taxon>
        <taxon>Metazoa</taxon>
        <taxon>Spiralia</taxon>
        <taxon>Gnathifera</taxon>
        <taxon>Rotifera</taxon>
        <taxon>Eurotatoria</taxon>
        <taxon>Bdelloidea</taxon>
        <taxon>Adinetida</taxon>
        <taxon>Adinetidae</taxon>
        <taxon>Adineta</taxon>
    </lineage>
</organism>
<dbReference type="OrthoDB" id="10052099at2759"/>
<name>A0A814ITN4_9BILA</name>
<dbReference type="Proteomes" id="UP000663832">
    <property type="component" value="Unassembled WGS sequence"/>
</dbReference>
<keyword evidence="2" id="KW-1185">Reference proteome</keyword>
<dbReference type="EMBL" id="CAJNOM010000091">
    <property type="protein sequence ID" value="CAF1027830.1"/>
    <property type="molecule type" value="Genomic_DNA"/>
</dbReference>
<reference evidence="1" key="1">
    <citation type="submission" date="2021-02" db="EMBL/GenBank/DDBJ databases">
        <authorList>
            <person name="Nowell W R."/>
        </authorList>
    </citation>
    <scope>NUCLEOTIDE SEQUENCE</scope>
</reference>
<dbReference type="AlphaFoldDB" id="A0A814ITN4"/>
<protein>
    <submittedName>
        <fullName evidence="1">Uncharacterized protein</fullName>
    </submittedName>
</protein>
<evidence type="ECO:0000313" key="1">
    <source>
        <dbReference type="EMBL" id="CAF1027830.1"/>
    </source>
</evidence>
<proteinExistence type="predicted"/>